<dbReference type="EMBL" id="UINC01002863">
    <property type="protein sequence ID" value="SVA01042.1"/>
    <property type="molecule type" value="Genomic_DNA"/>
</dbReference>
<accession>A0A381SAC8</accession>
<proteinExistence type="predicted"/>
<organism evidence="1">
    <name type="scientific">marine metagenome</name>
    <dbReference type="NCBI Taxonomy" id="408172"/>
    <lineage>
        <taxon>unclassified sequences</taxon>
        <taxon>metagenomes</taxon>
        <taxon>ecological metagenomes</taxon>
    </lineage>
</organism>
<gene>
    <name evidence="1" type="ORF">METZ01_LOCUS53896</name>
</gene>
<reference evidence="1" key="1">
    <citation type="submission" date="2018-05" db="EMBL/GenBank/DDBJ databases">
        <authorList>
            <person name="Lanie J.A."/>
            <person name="Ng W.-L."/>
            <person name="Kazmierczak K.M."/>
            <person name="Andrzejewski T.M."/>
            <person name="Davidsen T.M."/>
            <person name="Wayne K.J."/>
            <person name="Tettelin H."/>
            <person name="Glass J.I."/>
            <person name="Rusch D."/>
            <person name="Podicherti R."/>
            <person name="Tsui H.-C.T."/>
            <person name="Winkler M.E."/>
        </authorList>
    </citation>
    <scope>NUCLEOTIDE SEQUENCE</scope>
</reference>
<name>A0A381SAC8_9ZZZZ</name>
<sequence>MERPYYENALYFGIKYPKAQLETPVAFLHDPWLGNHGRRDAICLWRNEGGRELGLQGFDDLWPEHYQLAFVRPSGTDPE</sequence>
<evidence type="ECO:0000313" key="1">
    <source>
        <dbReference type="EMBL" id="SVA01042.1"/>
    </source>
</evidence>
<dbReference type="AlphaFoldDB" id="A0A381SAC8"/>
<protein>
    <submittedName>
        <fullName evidence="1">Uncharacterized protein</fullName>
    </submittedName>
</protein>